<dbReference type="FunFam" id="3.20.20.80:FF:000428">
    <property type="entry name" value="Uncharacterized protein"/>
    <property type="match status" value="1"/>
</dbReference>
<evidence type="ECO:0000256" key="6">
    <source>
        <dbReference type="ARBA" id="ARBA00022801"/>
    </source>
</evidence>
<protein>
    <recommendedName>
        <fullName evidence="12">GPI-anchored cell wall beta-1,3-endoglucanase EglC</fullName>
    </recommendedName>
</protein>
<dbReference type="InterPro" id="IPR050732">
    <property type="entry name" value="Beta-glucan_modifiers"/>
</dbReference>
<dbReference type="GO" id="GO:0009986">
    <property type="term" value="C:cell surface"/>
    <property type="evidence" value="ECO:0007669"/>
    <property type="project" value="TreeGrafter"/>
</dbReference>
<dbReference type="OMA" id="WDVWGNA"/>
<dbReference type="GO" id="GO:0005975">
    <property type="term" value="P:carbohydrate metabolic process"/>
    <property type="evidence" value="ECO:0007669"/>
    <property type="project" value="InterPro"/>
</dbReference>
<evidence type="ECO:0000256" key="1">
    <source>
        <dbReference type="ARBA" id="ARBA00004191"/>
    </source>
</evidence>
<keyword evidence="3" id="KW-0134">Cell wall</keyword>
<evidence type="ECO:0000256" key="7">
    <source>
        <dbReference type="RuleBase" id="RU004335"/>
    </source>
</evidence>
<comment type="subcellular location">
    <subcellularLocation>
        <location evidence="1">Secreted</location>
        <location evidence="1">Cell wall</location>
    </subcellularLocation>
</comment>
<feature type="region of interest" description="Disordered" evidence="8">
    <location>
        <begin position="64"/>
        <end position="93"/>
    </location>
</feature>
<feature type="compositionally biased region" description="Basic and acidic residues" evidence="8">
    <location>
        <begin position="495"/>
        <end position="504"/>
    </location>
</feature>
<dbReference type="PANTHER" id="PTHR16631">
    <property type="entry name" value="GLUCAN 1,3-BETA-GLUCOSIDASE"/>
    <property type="match status" value="1"/>
</dbReference>
<evidence type="ECO:0000313" key="11">
    <source>
        <dbReference type="Proteomes" id="UP000002668"/>
    </source>
</evidence>
<dbReference type="OrthoDB" id="77201at2759"/>
<keyword evidence="6" id="KW-0378">Hydrolase</keyword>
<feature type="compositionally biased region" description="Low complexity" evidence="8">
    <location>
        <begin position="555"/>
        <end position="564"/>
    </location>
</feature>
<dbReference type="InParanoid" id="E4ZR19"/>
<evidence type="ECO:0000256" key="9">
    <source>
        <dbReference type="SAM" id="SignalP"/>
    </source>
</evidence>
<dbReference type="GO" id="GO:0042973">
    <property type="term" value="F:glucan endo-1,3-beta-D-glucosidase activity"/>
    <property type="evidence" value="ECO:0007669"/>
    <property type="project" value="TreeGrafter"/>
</dbReference>
<dbReference type="InterPro" id="IPR000490">
    <property type="entry name" value="Glyco_hydro_17"/>
</dbReference>
<keyword evidence="5 9" id="KW-0732">Signal</keyword>
<dbReference type="VEuPathDB" id="FungiDB:LEMA_P033580.1"/>
<accession>E4ZR19</accession>
<evidence type="ECO:0008006" key="12">
    <source>
        <dbReference type="Google" id="ProtNLM"/>
    </source>
</evidence>
<comment type="similarity">
    <text evidence="2 7">Belongs to the glycosyl hydrolase 17 family.</text>
</comment>
<dbReference type="GO" id="GO:0071555">
    <property type="term" value="P:cell wall organization"/>
    <property type="evidence" value="ECO:0007669"/>
    <property type="project" value="TreeGrafter"/>
</dbReference>
<dbReference type="CAZy" id="GH17">
    <property type="family name" value="Glycoside Hydrolase Family 17"/>
</dbReference>
<feature type="compositionally biased region" description="Gly residues" evidence="8">
    <location>
        <begin position="532"/>
        <end position="554"/>
    </location>
</feature>
<evidence type="ECO:0000256" key="8">
    <source>
        <dbReference type="SAM" id="MobiDB-lite"/>
    </source>
</evidence>
<dbReference type="AlphaFoldDB" id="E4ZR19"/>
<feature type="region of interest" description="Disordered" evidence="8">
    <location>
        <begin position="495"/>
        <end position="564"/>
    </location>
</feature>
<keyword evidence="4" id="KW-0964">Secreted</keyword>
<dbReference type="InterPro" id="IPR017853">
    <property type="entry name" value="GH"/>
</dbReference>
<dbReference type="Gene3D" id="3.20.20.80">
    <property type="entry name" value="Glycosidases"/>
    <property type="match status" value="1"/>
</dbReference>
<reference evidence="11" key="1">
    <citation type="journal article" date="2011" name="Nat. Commun.">
        <title>Effector diversification within compartments of the Leptosphaeria maculans genome affected by Repeat-Induced Point mutations.</title>
        <authorList>
            <person name="Rouxel T."/>
            <person name="Grandaubert J."/>
            <person name="Hane J.K."/>
            <person name="Hoede C."/>
            <person name="van de Wouw A.P."/>
            <person name="Couloux A."/>
            <person name="Dominguez V."/>
            <person name="Anthouard V."/>
            <person name="Bally P."/>
            <person name="Bourras S."/>
            <person name="Cozijnsen A.J."/>
            <person name="Ciuffetti L.M."/>
            <person name="Degrave A."/>
            <person name="Dilmaghani A."/>
            <person name="Duret L."/>
            <person name="Fudal I."/>
            <person name="Goodwin S.B."/>
            <person name="Gout L."/>
            <person name="Glaser N."/>
            <person name="Linglin J."/>
            <person name="Kema G.H.J."/>
            <person name="Lapalu N."/>
            <person name="Lawrence C.B."/>
            <person name="May K."/>
            <person name="Meyer M."/>
            <person name="Ollivier B."/>
            <person name="Poulain J."/>
            <person name="Schoch C.L."/>
            <person name="Simon A."/>
            <person name="Spatafora J.W."/>
            <person name="Stachowiak A."/>
            <person name="Turgeon B.G."/>
            <person name="Tyler B.M."/>
            <person name="Vincent D."/>
            <person name="Weissenbach J."/>
            <person name="Amselem J."/>
            <person name="Quesneville H."/>
            <person name="Oliver R.P."/>
            <person name="Wincker P."/>
            <person name="Balesdent M.-H."/>
            <person name="Howlett B.J."/>
        </authorList>
    </citation>
    <scope>NUCLEOTIDE SEQUENCE [LARGE SCALE GENOMIC DNA]</scope>
    <source>
        <strain evidence="11">JN3 / isolate v23.1.3 / race Av1-4-5-6-7-8</strain>
    </source>
</reference>
<evidence type="ECO:0000313" key="10">
    <source>
        <dbReference type="EMBL" id="CBX93684.1"/>
    </source>
</evidence>
<evidence type="ECO:0000256" key="5">
    <source>
        <dbReference type="ARBA" id="ARBA00022729"/>
    </source>
</evidence>
<feature type="compositionally biased region" description="Polar residues" evidence="8">
    <location>
        <begin position="73"/>
        <end position="87"/>
    </location>
</feature>
<dbReference type="GO" id="GO:0005576">
    <property type="term" value="C:extracellular region"/>
    <property type="evidence" value="ECO:0007669"/>
    <property type="project" value="TreeGrafter"/>
</dbReference>
<dbReference type="EMBL" id="FP929116">
    <property type="protein sequence ID" value="CBX93684.1"/>
    <property type="molecule type" value="Genomic_DNA"/>
</dbReference>
<dbReference type="Pfam" id="PF00332">
    <property type="entry name" value="Glyco_hydro_17"/>
    <property type="match status" value="1"/>
</dbReference>
<dbReference type="PANTHER" id="PTHR16631:SF16">
    <property type="entry name" value="GPI-ANCHORED CELL WALL BETA-1,3-ENDOGLUCANASE EGLC"/>
    <property type="match status" value="1"/>
</dbReference>
<dbReference type="GeneID" id="13284643"/>
<evidence type="ECO:0000256" key="3">
    <source>
        <dbReference type="ARBA" id="ARBA00022512"/>
    </source>
</evidence>
<evidence type="ECO:0000256" key="4">
    <source>
        <dbReference type="ARBA" id="ARBA00022525"/>
    </source>
</evidence>
<dbReference type="STRING" id="985895.E4ZR19"/>
<dbReference type="SUPFAM" id="SSF51445">
    <property type="entry name" value="(Trans)glycosidases"/>
    <property type="match status" value="1"/>
</dbReference>
<feature type="chain" id="PRO_5003193108" description="GPI-anchored cell wall beta-1,3-endoglucanase EglC" evidence="9">
    <location>
        <begin position="21"/>
        <end position="590"/>
    </location>
</feature>
<evidence type="ECO:0000256" key="2">
    <source>
        <dbReference type="ARBA" id="ARBA00008773"/>
    </source>
</evidence>
<dbReference type="Proteomes" id="UP000002668">
    <property type="component" value="Genome"/>
</dbReference>
<sequence>MASLAMLEDWAITMWHWIRALRSSLTLDLTMMPSSELVVTQNSQKADTAKGELDEIKRGATHALLSKSKRSQRSPLDSNPLRTVSDNRGSEAETRPVKHYLVTRFPHVIQANQTGSTPGFSLGYGVKAWPLGEWPYGLGSAASTPTSNLKHESLSPYSPLLLFPSPFFVTLPFFTLAYYKSILIMRFTSAFALAAATISGAIAQDTFLLGFNSGASDDKGNAKSQADFEREFRTAKELQGAPGNFSAIRLYSNVQWETTDTPISAFAAAIATNTRLLLGIWASGTDSIDNELKALEAAVEEHGTRLTDLIIGLSVGSEDLYRDSEPGRRNKAGVGNTADVIVNFIKTTRERLANTPLRDVKITHVDTWTAWVNESNKAVVDEIDFVSVNNFPFYQAEQDNKIENAAELMGSAIAATEGVAKGKDVWITETGWAYSGPSFGAAVSSVDNAATYWRDVGCALFGKYNVFWYTLRDANPANKVKFAITDNLSTEPRFDLSCPERNDLPDTQPANLTDVINSPNNTSSGNETSQGTTGGSSGSGSGSSSGNSTGGSSTGGSNTAGASTGAASSLAVHSTTVLLSAIAAFTIWAL</sequence>
<name>E4ZR19_LEPMJ</name>
<dbReference type="GO" id="GO:0009277">
    <property type="term" value="C:fungal-type cell wall"/>
    <property type="evidence" value="ECO:0007669"/>
    <property type="project" value="TreeGrafter"/>
</dbReference>
<feature type="compositionally biased region" description="Low complexity" evidence="8">
    <location>
        <begin position="520"/>
        <end position="531"/>
    </location>
</feature>
<organism evidence="11">
    <name type="scientific">Leptosphaeria maculans (strain JN3 / isolate v23.1.3 / race Av1-4-5-6-7-8)</name>
    <name type="common">Blackleg fungus</name>
    <name type="synonym">Phoma lingam</name>
    <dbReference type="NCBI Taxonomy" id="985895"/>
    <lineage>
        <taxon>Eukaryota</taxon>
        <taxon>Fungi</taxon>
        <taxon>Dikarya</taxon>
        <taxon>Ascomycota</taxon>
        <taxon>Pezizomycotina</taxon>
        <taxon>Dothideomycetes</taxon>
        <taxon>Pleosporomycetidae</taxon>
        <taxon>Pleosporales</taxon>
        <taxon>Pleosporineae</taxon>
        <taxon>Leptosphaeriaceae</taxon>
        <taxon>Plenodomus</taxon>
        <taxon>Plenodomus lingam/Leptosphaeria maculans species complex</taxon>
    </lineage>
</organism>
<feature type="compositionally biased region" description="Polar residues" evidence="8">
    <location>
        <begin position="508"/>
        <end position="519"/>
    </location>
</feature>
<proteinExistence type="inferred from homology"/>
<gene>
    <name evidence="10" type="ORF">LEMA_P033580.1</name>
</gene>
<keyword evidence="11" id="KW-1185">Reference proteome</keyword>
<dbReference type="eggNOG" id="ENOG502SI3D">
    <property type="taxonomic scope" value="Eukaryota"/>
</dbReference>
<dbReference type="HOGENOM" id="CLU_028820_0_2_1"/>
<feature type="signal peptide" evidence="9">
    <location>
        <begin position="1"/>
        <end position="20"/>
    </location>
</feature>